<gene>
    <name evidence="1" type="ORF">F511_35123</name>
</gene>
<organism evidence="1 2">
    <name type="scientific">Dorcoceras hygrometricum</name>
    <dbReference type="NCBI Taxonomy" id="472368"/>
    <lineage>
        <taxon>Eukaryota</taxon>
        <taxon>Viridiplantae</taxon>
        <taxon>Streptophyta</taxon>
        <taxon>Embryophyta</taxon>
        <taxon>Tracheophyta</taxon>
        <taxon>Spermatophyta</taxon>
        <taxon>Magnoliopsida</taxon>
        <taxon>eudicotyledons</taxon>
        <taxon>Gunneridae</taxon>
        <taxon>Pentapetalae</taxon>
        <taxon>asterids</taxon>
        <taxon>lamiids</taxon>
        <taxon>Lamiales</taxon>
        <taxon>Gesneriaceae</taxon>
        <taxon>Didymocarpoideae</taxon>
        <taxon>Trichosporeae</taxon>
        <taxon>Loxocarpinae</taxon>
        <taxon>Dorcoceras</taxon>
    </lineage>
</organism>
<dbReference type="Proteomes" id="UP000250235">
    <property type="component" value="Unassembled WGS sequence"/>
</dbReference>
<keyword evidence="2" id="KW-1185">Reference proteome</keyword>
<evidence type="ECO:0000313" key="1">
    <source>
        <dbReference type="EMBL" id="KZV54288.1"/>
    </source>
</evidence>
<evidence type="ECO:0000313" key="2">
    <source>
        <dbReference type="Proteomes" id="UP000250235"/>
    </source>
</evidence>
<dbReference type="EMBL" id="KQ989549">
    <property type="protein sequence ID" value="KZV54288.1"/>
    <property type="molecule type" value="Genomic_DNA"/>
</dbReference>
<protein>
    <submittedName>
        <fullName evidence="1">Luc7-like protein 3</fullName>
    </submittedName>
</protein>
<accession>A0A2Z7DA82</accession>
<reference evidence="1 2" key="1">
    <citation type="journal article" date="2015" name="Proc. Natl. Acad. Sci. U.S.A.">
        <title>The resurrection genome of Boea hygrometrica: A blueprint for survival of dehydration.</title>
        <authorList>
            <person name="Xiao L."/>
            <person name="Yang G."/>
            <person name="Zhang L."/>
            <person name="Yang X."/>
            <person name="Zhao S."/>
            <person name="Ji Z."/>
            <person name="Zhou Q."/>
            <person name="Hu M."/>
            <person name="Wang Y."/>
            <person name="Chen M."/>
            <person name="Xu Y."/>
            <person name="Jin H."/>
            <person name="Xiao X."/>
            <person name="Hu G."/>
            <person name="Bao F."/>
            <person name="Hu Y."/>
            <person name="Wan P."/>
            <person name="Li L."/>
            <person name="Deng X."/>
            <person name="Kuang T."/>
            <person name="Xiang C."/>
            <person name="Zhu J.K."/>
            <person name="Oliver M.J."/>
            <person name="He Y."/>
        </authorList>
    </citation>
    <scope>NUCLEOTIDE SEQUENCE [LARGE SCALE GENOMIC DNA]</scope>
    <source>
        <strain evidence="2">cv. XS01</strain>
    </source>
</reference>
<sequence length="142" mass="15208">MPLLNALAKARLLISSNQYNAITTSSNAIADISVAVEVSVELEIRCDDSEGNGAVLVNACGRDLFPAINVQAFSVLSSDLLACAKLRRIWSSSMERSAHVRRNMLCVARVLGTDVNAGQLSCRLPGTQVLQLVVVLTQLEVP</sequence>
<dbReference type="AlphaFoldDB" id="A0A2Z7DA82"/>
<proteinExistence type="predicted"/>
<name>A0A2Z7DA82_9LAMI</name>